<comment type="caution">
    <text evidence="1">The sequence shown here is derived from an EMBL/GenBank/DDBJ whole genome shotgun (WGS) entry which is preliminary data.</text>
</comment>
<keyword evidence="2" id="KW-1185">Reference proteome</keyword>
<name>A0ACB9ZQM8_CATRO</name>
<organism evidence="1 2">
    <name type="scientific">Catharanthus roseus</name>
    <name type="common">Madagascar periwinkle</name>
    <name type="synonym">Vinca rosea</name>
    <dbReference type="NCBI Taxonomy" id="4058"/>
    <lineage>
        <taxon>Eukaryota</taxon>
        <taxon>Viridiplantae</taxon>
        <taxon>Streptophyta</taxon>
        <taxon>Embryophyta</taxon>
        <taxon>Tracheophyta</taxon>
        <taxon>Spermatophyta</taxon>
        <taxon>Magnoliopsida</taxon>
        <taxon>eudicotyledons</taxon>
        <taxon>Gunneridae</taxon>
        <taxon>Pentapetalae</taxon>
        <taxon>asterids</taxon>
        <taxon>lamiids</taxon>
        <taxon>Gentianales</taxon>
        <taxon>Apocynaceae</taxon>
        <taxon>Rauvolfioideae</taxon>
        <taxon>Vinceae</taxon>
        <taxon>Catharanthinae</taxon>
        <taxon>Catharanthus</taxon>
    </lineage>
</organism>
<dbReference type="EMBL" id="CM044708">
    <property type="protein sequence ID" value="KAI5649893.1"/>
    <property type="molecule type" value="Genomic_DNA"/>
</dbReference>
<proteinExistence type="predicted"/>
<gene>
    <name evidence="1" type="ORF">M9H77_35898</name>
</gene>
<reference evidence="2" key="1">
    <citation type="journal article" date="2023" name="Nat. Plants">
        <title>Single-cell RNA sequencing provides a high-resolution roadmap for understanding the multicellular compartmentation of specialized metabolism.</title>
        <authorList>
            <person name="Sun S."/>
            <person name="Shen X."/>
            <person name="Li Y."/>
            <person name="Li Y."/>
            <person name="Wang S."/>
            <person name="Li R."/>
            <person name="Zhang H."/>
            <person name="Shen G."/>
            <person name="Guo B."/>
            <person name="Wei J."/>
            <person name="Xu J."/>
            <person name="St-Pierre B."/>
            <person name="Chen S."/>
            <person name="Sun C."/>
        </authorList>
    </citation>
    <scope>NUCLEOTIDE SEQUENCE [LARGE SCALE GENOMIC DNA]</scope>
</reference>
<protein>
    <submittedName>
        <fullName evidence="1">Uncharacterized protein</fullName>
    </submittedName>
</protein>
<evidence type="ECO:0000313" key="2">
    <source>
        <dbReference type="Proteomes" id="UP001060085"/>
    </source>
</evidence>
<sequence>MAPNLYFLLILSLSFLQFFFFGNTATNPPPMPPVNFIGRVGTKSSPVTIRCKVNVFQYIERSIVNGQKFSILPTNKDVYYCSAMWTRYFAGIQAFNRTRDGGHPSIFWKINEEGFHLSYDNRKYVLDTPWETD</sequence>
<evidence type="ECO:0000313" key="1">
    <source>
        <dbReference type="EMBL" id="KAI5649893.1"/>
    </source>
</evidence>
<accession>A0ACB9ZQM8</accession>
<dbReference type="Proteomes" id="UP001060085">
    <property type="component" value="Linkage Group LG08"/>
</dbReference>